<evidence type="ECO:0000313" key="1">
    <source>
        <dbReference type="EMBL" id="EFH86185.1"/>
    </source>
</evidence>
<sequence length="77" mass="8914">MRQYPDILLVNALKSGTVSILVKAYEKQQFEFFFCARRKDLEDSISSSITKFETDPKSKHLLTSRVALAPKREQLNH</sequence>
<keyword evidence="2" id="KW-1185">Reference proteome</keyword>
<dbReference type="AlphaFoldDB" id="D6TK85"/>
<gene>
    <name evidence="1" type="ORF">Krac_7472</name>
</gene>
<organism evidence="1 2">
    <name type="scientific">Ktedonobacter racemifer DSM 44963</name>
    <dbReference type="NCBI Taxonomy" id="485913"/>
    <lineage>
        <taxon>Bacteria</taxon>
        <taxon>Bacillati</taxon>
        <taxon>Chloroflexota</taxon>
        <taxon>Ktedonobacteria</taxon>
        <taxon>Ktedonobacterales</taxon>
        <taxon>Ktedonobacteraceae</taxon>
        <taxon>Ktedonobacter</taxon>
    </lineage>
</organism>
<name>D6TK85_KTERA</name>
<dbReference type="InParanoid" id="D6TK85"/>
<proteinExistence type="predicted"/>
<dbReference type="Proteomes" id="UP000004508">
    <property type="component" value="Unassembled WGS sequence"/>
</dbReference>
<protein>
    <submittedName>
        <fullName evidence="1">Uncharacterized protein</fullName>
    </submittedName>
</protein>
<dbReference type="EMBL" id="ADVG01000002">
    <property type="protein sequence ID" value="EFH86185.1"/>
    <property type="molecule type" value="Genomic_DNA"/>
</dbReference>
<reference evidence="1 2" key="1">
    <citation type="journal article" date="2011" name="Stand. Genomic Sci.">
        <title>Non-contiguous finished genome sequence and contextual data of the filamentous soil bacterium Ktedonobacter racemifer type strain (SOSP1-21).</title>
        <authorList>
            <person name="Chang Y.J."/>
            <person name="Land M."/>
            <person name="Hauser L."/>
            <person name="Chertkov O."/>
            <person name="Del Rio T.G."/>
            <person name="Nolan M."/>
            <person name="Copeland A."/>
            <person name="Tice H."/>
            <person name="Cheng J.F."/>
            <person name="Lucas S."/>
            <person name="Han C."/>
            <person name="Goodwin L."/>
            <person name="Pitluck S."/>
            <person name="Ivanova N."/>
            <person name="Ovchinikova G."/>
            <person name="Pati A."/>
            <person name="Chen A."/>
            <person name="Palaniappan K."/>
            <person name="Mavromatis K."/>
            <person name="Liolios K."/>
            <person name="Brettin T."/>
            <person name="Fiebig A."/>
            <person name="Rohde M."/>
            <person name="Abt B."/>
            <person name="Goker M."/>
            <person name="Detter J.C."/>
            <person name="Woyke T."/>
            <person name="Bristow J."/>
            <person name="Eisen J.A."/>
            <person name="Markowitz V."/>
            <person name="Hugenholtz P."/>
            <person name="Kyrpides N.C."/>
            <person name="Klenk H.P."/>
            <person name="Lapidus A."/>
        </authorList>
    </citation>
    <scope>NUCLEOTIDE SEQUENCE [LARGE SCALE GENOMIC DNA]</scope>
    <source>
        <strain evidence="2">DSM 44963</strain>
    </source>
</reference>
<evidence type="ECO:0000313" key="2">
    <source>
        <dbReference type="Proteomes" id="UP000004508"/>
    </source>
</evidence>
<accession>D6TK85</accession>
<comment type="caution">
    <text evidence="1">The sequence shown here is derived from an EMBL/GenBank/DDBJ whole genome shotgun (WGS) entry which is preliminary data.</text>
</comment>